<keyword evidence="2" id="KW-1003">Cell membrane</keyword>
<evidence type="ECO:0000313" key="9">
    <source>
        <dbReference type="Proteomes" id="UP000272464"/>
    </source>
</evidence>
<feature type="transmembrane region" description="Helical" evidence="6">
    <location>
        <begin position="33"/>
        <end position="57"/>
    </location>
</feature>
<dbReference type="Proteomes" id="UP000272464">
    <property type="component" value="Unassembled WGS sequence"/>
</dbReference>
<dbReference type="PANTHER" id="PTHR33885:SF3">
    <property type="entry name" value="PHAGE SHOCK PROTEIN C"/>
    <property type="match status" value="1"/>
</dbReference>
<evidence type="ECO:0000256" key="2">
    <source>
        <dbReference type="ARBA" id="ARBA00022475"/>
    </source>
</evidence>
<evidence type="ECO:0000259" key="7">
    <source>
        <dbReference type="Pfam" id="PF04024"/>
    </source>
</evidence>
<accession>A0A433XCV4</accession>
<dbReference type="PANTHER" id="PTHR33885">
    <property type="entry name" value="PHAGE SHOCK PROTEIN C"/>
    <property type="match status" value="1"/>
</dbReference>
<dbReference type="InterPro" id="IPR052027">
    <property type="entry name" value="PspC"/>
</dbReference>
<evidence type="ECO:0000256" key="1">
    <source>
        <dbReference type="ARBA" id="ARBA00004162"/>
    </source>
</evidence>
<protein>
    <submittedName>
        <fullName evidence="8">PspC domain-containing protein</fullName>
    </submittedName>
</protein>
<name>A0A433XCV4_9BACL</name>
<proteinExistence type="predicted"/>
<comment type="caution">
    <text evidence="8">The sequence shown here is derived from an EMBL/GenBank/DDBJ whole genome shotgun (WGS) entry which is preliminary data.</text>
</comment>
<evidence type="ECO:0000313" key="8">
    <source>
        <dbReference type="EMBL" id="RUT31698.1"/>
    </source>
</evidence>
<dbReference type="InterPro" id="IPR007168">
    <property type="entry name" value="Phageshock_PspC_N"/>
</dbReference>
<dbReference type="GO" id="GO:0005886">
    <property type="term" value="C:plasma membrane"/>
    <property type="evidence" value="ECO:0007669"/>
    <property type="project" value="UniProtKB-SubCell"/>
</dbReference>
<dbReference type="RefSeq" id="WP_127199078.1">
    <property type="nucleotide sequence ID" value="NZ_RZNX01000003.1"/>
</dbReference>
<dbReference type="AlphaFoldDB" id="A0A433XCV4"/>
<keyword evidence="9" id="KW-1185">Reference proteome</keyword>
<evidence type="ECO:0000256" key="3">
    <source>
        <dbReference type="ARBA" id="ARBA00022692"/>
    </source>
</evidence>
<feature type="domain" description="Phage shock protein PspC N-terminal" evidence="7">
    <location>
        <begin position="3"/>
        <end position="60"/>
    </location>
</feature>
<dbReference type="OrthoDB" id="9815286at2"/>
<reference evidence="8 9" key="1">
    <citation type="submission" date="2018-12" db="EMBL/GenBank/DDBJ databases">
        <authorList>
            <person name="Sun L."/>
            <person name="Chen Z."/>
        </authorList>
    </citation>
    <scope>NUCLEOTIDE SEQUENCE [LARGE SCALE GENOMIC DNA]</scope>
    <source>
        <strain evidence="8 9">3-5-3</strain>
    </source>
</reference>
<gene>
    <name evidence="8" type="ORF">EJP77_09920</name>
</gene>
<keyword evidence="3 6" id="KW-0812">Transmembrane</keyword>
<evidence type="ECO:0000256" key="6">
    <source>
        <dbReference type="SAM" id="Phobius"/>
    </source>
</evidence>
<dbReference type="Pfam" id="PF04024">
    <property type="entry name" value="PspC"/>
    <property type="match status" value="1"/>
</dbReference>
<sequence>MNKLYRSRNDRKISGLCGGIAQYFGVDPTIVRLVTVVGALCSFGTFVPIYVIASLLVPKEPGGFGFHDSYHHHTY</sequence>
<evidence type="ECO:0000256" key="4">
    <source>
        <dbReference type="ARBA" id="ARBA00022989"/>
    </source>
</evidence>
<dbReference type="EMBL" id="RZNX01000003">
    <property type="protein sequence ID" value="RUT31698.1"/>
    <property type="molecule type" value="Genomic_DNA"/>
</dbReference>
<keyword evidence="4 6" id="KW-1133">Transmembrane helix</keyword>
<organism evidence="8 9">
    <name type="scientific">Paenibacillus zeisoli</name>
    <dbReference type="NCBI Taxonomy" id="2496267"/>
    <lineage>
        <taxon>Bacteria</taxon>
        <taxon>Bacillati</taxon>
        <taxon>Bacillota</taxon>
        <taxon>Bacilli</taxon>
        <taxon>Bacillales</taxon>
        <taxon>Paenibacillaceae</taxon>
        <taxon>Paenibacillus</taxon>
    </lineage>
</organism>
<comment type="subcellular location">
    <subcellularLocation>
        <location evidence="1">Cell membrane</location>
        <topology evidence="1">Single-pass membrane protein</topology>
    </subcellularLocation>
</comment>
<keyword evidence="5 6" id="KW-0472">Membrane</keyword>
<evidence type="ECO:0000256" key="5">
    <source>
        <dbReference type="ARBA" id="ARBA00023136"/>
    </source>
</evidence>